<evidence type="ECO:0000256" key="1">
    <source>
        <dbReference type="ARBA" id="ARBA00022614"/>
    </source>
</evidence>
<evidence type="ECO:0000256" key="3">
    <source>
        <dbReference type="SAM" id="SignalP"/>
    </source>
</evidence>
<dbReference type="InterPro" id="IPR001611">
    <property type="entry name" value="Leu-rich_rpt"/>
</dbReference>
<dbReference type="PANTHER" id="PTHR24366:SF164">
    <property type="entry name" value="CONNECTIN-LIKE PROTEIN"/>
    <property type="match status" value="1"/>
</dbReference>
<dbReference type="PANTHER" id="PTHR24366">
    <property type="entry name" value="IG(IMMUNOGLOBULIN) AND LRR(LEUCINE RICH REPEAT) DOMAINS"/>
    <property type="match status" value="1"/>
</dbReference>
<keyword evidence="4" id="KW-1185">Reference proteome</keyword>
<dbReference type="Gene3D" id="3.80.10.10">
    <property type="entry name" value="Ribonuclease Inhibitor"/>
    <property type="match status" value="1"/>
</dbReference>
<dbReference type="SMART" id="SM00369">
    <property type="entry name" value="LRR_TYP"/>
    <property type="match status" value="8"/>
</dbReference>
<evidence type="ECO:0000256" key="2">
    <source>
        <dbReference type="ARBA" id="ARBA00022737"/>
    </source>
</evidence>
<dbReference type="InterPro" id="IPR032675">
    <property type="entry name" value="LRR_dom_sf"/>
</dbReference>
<dbReference type="PROSITE" id="PS51450">
    <property type="entry name" value="LRR"/>
    <property type="match status" value="1"/>
</dbReference>
<gene>
    <name evidence="5" type="primary">LOC108564614</name>
</gene>
<accession>A0ABM1MXA3</accession>
<dbReference type="Pfam" id="PF13855">
    <property type="entry name" value="LRR_8"/>
    <property type="match status" value="3"/>
</dbReference>
<dbReference type="SUPFAM" id="SSF52058">
    <property type="entry name" value="L domain-like"/>
    <property type="match status" value="1"/>
</dbReference>
<proteinExistence type="predicted"/>
<keyword evidence="1" id="KW-0433">Leucine-rich repeat</keyword>
<protein>
    <submittedName>
        <fullName evidence="5">Connectin-like</fullName>
    </submittedName>
</protein>
<dbReference type="RefSeq" id="XP_017779203.1">
    <property type="nucleotide sequence ID" value="XM_017923714.1"/>
</dbReference>
<name>A0ABM1MXA3_NICVS</name>
<organism evidence="4 5">
    <name type="scientific">Nicrophorus vespilloides</name>
    <name type="common">Boreal carrion beetle</name>
    <dbReference type="NCBI Taxonomy" id="110193"/>
    <lineage>
        <taxon>Eukaryota</taxon>
        <taxon>Metazoa</taxon>
        <taxon>Ecdysozoa</taxon>
        <taxon>Arthropoda</taxon>
        <taxon>Hexapoda</taxon>
        <taxon>Insecta</taxon>
        <taxon>Pterygota</taxon>
        <taxon>Neoptera</taxon>
        <taxon>Endopterygota</taxon>
        <taxon>Coleoptera</taxon>
        <taxon>Polyphaga</taxon>
        <taxon>Staphyliniformia</taxon>
        <taxon>Silphidae</taxon>
        <taxon>Nicrophorinae</taxon>
        <taxon>Nicrophorus</taxon>
    </lineage>
</organism>
<feature type="signal peptide" evidence="3">
    <location>
        <begin position="1"/>
        <end position="21"/>
    </location>
</feature>
<dbReference type="GeneID" id="108564614"/>
<feature type="chain" id="PRO_5046768886" evidence="3">
    <location>
        <begin position="22"/>
        <end position="497"/>
    </location>
</feature>
<keyword evidence="2" id="KW-0677">Repeat</keyword>
<dbReference type="InterPro" id="IPR003591">
    <property type="entry name" value="Leu-rich_rpt_typical-subtyp"/>
</dbReference>
<evidence type="ECO:0000313" key="4">
    <source>
        <dbReference type="Proteomes" id="UP000695000"/>
    </source>
</evidence>
<reference evidence="5" key="1">
    <citation type="submission" date="2025-08" db="UniProtKB">
        <authorList>
            <consortium name="RefSeq"/>
        </authorList>
    </citation>
    <scope>IDENTIFICATION</scope>
    <source>
        <tissue evidence="5">Whole Larva</tissue>
    </source>
</reference>
<dbReference type="Proteomes" id="UP000695000">
    <property type="component" value="Unplaced"/>
</dbReference>
<sequence>MRMFGSTVVILVLAMVLVAECATRSKDKDRKQKERSKSVSIGKSLCNNEEPDEPIHCFCDGHDIPGNVTSAECWIFSNKLTKDYLGWNYFNSQPHIEKMKILVRPNGNLSFVPTRALRHLNELRNFQITYASIDEIHPYAFANLSQLGKLELTRNKIVTLNHHAFAHLHNLSDINLDENRISELQRDVFVDLPILQTLFVTKNNLSVIQEGAFKHLAKLLELELANNYISVLTKDTFTGLGELKRLDLSYNKISMLGDLTFAELWVLEELQLESNQIELIADRAFAGLTHLKKLALSNNQLTILSPTLLGGVPGINYLDLRSNNLQTLTLDNVRPIILNLHNDTSQFYLEHNKFICDCRLAWMHNLRNETRNERIRKVLDELICYLGAAGVEDDQDDKSTFAEDEDLDAAAYEDYNYDHQQDSSSNNLVMERQDPRMKHLFQIPLADLPCPQKEAPTEETLLRNLMNTPSYAEINSAAPSIRAVCGLTMIALLLRLT</sequence>
<keyword evidence="3" id="KW-0732">Signal</keyword>
<evidence type="ECO:0000313" key="5">
    <source>
        <dbReference type="RefSeq" id="XP_017779203.1"/>
    </source>
</evidence>